<evidence type="ECO:0000313" key="6">
    <source>
        <dbReference type="Proteomes" id="UP000075321"/>
    </source>
</evidence>
<feature type="compositionally biased region" description="Basic and acidic residues" evidence="2">
    <location>
        <begin position="21"/>
        <end position="34"/>
    </location>
</feature>
<dbReference type="InterPro" id="IPR001173">
    <property type="entry name" value="Glyco_trans_2-like"/>
</dbReference>
<dbReference type="Gene3D" id="3.90.550.10">
    <property type="entry name" value="Spore Coat Polysaccharide Biosynthesis Protein SpsA, Chain A"/>
    <property type="match status" value="1"/>
</dbReference>
<protein>
    <submittedName>
        <fullName evidence="5">Glycosyl transferase family 2</fullName>
    </submittedName>
</protein>
<dbReference type="EMBL" id="LTAZ01000004">
    <property type="protein sequence ID" value="KYH26759.1"/>
    <property type="molecule type" value="Genomic_DNA"/>
</dbReference>
<keyword evidence="6" id="KW-1185">Reference proteome</keyword>
<keyword evidence="1" id="KW-0802">TPR repeat</keyword>
<keyword evidence="3" id="KW-0812">Transmembrane</keyword>
<sequence length="267" mass="30555">MSSTGPDPTVSVIVPYSASHTPERMLEEAKRSIDRQSVPTETLVVEDPEGRGPATTRNRGLERADTRYVAFLDADDLWKPDKLQRQLRRMERTGAGLCLDGDPSMSRDDFFYELFVGDLNEVMSSILLDTEQVEVRFEEDLERWEDHLFALEAAQAGVCLCRETFTVRYHETSLSADRINATHYLTEGKKYVSFASERVPEVSPFTYVFYRQMYFAMGYYLHKDGEYRRAMSYFVRSLQIGVSPLPVVGLIGSTVFYLVDVLFGSDR</sequence>
<dbReference type="CDD" id="cd00761">
    <property type="entry name" value="Glyco_tranf_GTA_type"/>
    <property type="match status" value="1"/>
</dbReference>
<evidence type="ECO:0000256" key="1">
    <source>
        <dbReference type="PROSITE-ProRule" id="PRU00339"/>
    </source>
</evidence>
<evidence type="ECO:0000256" key="3">
    <source>
        <dbReference type="SAM" id="Phobius"/>
    </source>
</evidence>
<dbReference type="PATRIC" id="fig|1008153.3.peg.1895"/>
<evidence type="ECO:0000313" key="5">
    <source>
        <dbReference type="EMBL" id="KYH26759.1"/>
    </source>
</evidence>
<dbReference type="SUPFAM" id="SSF53448">
    <property type="entry name" value="Nucleotide-diphospho-sugar transferases"/>
    <property type="match status" value="1"/>
</dbReference>
<keyword evidence="3" id="KW-1133">Transmembrane helix</keyword>
<comment type="caution">
    <text evidence="5">The sequence shown here is derived from an EMBL/GenBank/DDBJ whole genome shotgun (WGS) entry which is preliminary data.</text>
</comment>
<keyword evidence="3" id="KW-0472">Membrane</keyword>
<dbReference type="InterPro" id="IPR029044">
    <property type="entry name" value="Nucleotide-diphossugar_trans"/>
</dbReference>
<dbReference type="PANTHER" id="PTHR22916:SF3">
    <property type="entry name" value="UDP-GLCNAC:BETAGAL BETA-1,3-N-ACETYLGLUCOSAMINYLTRANSFERASE-LIKE PROTEIN 1"/>
    <property type="match status" value="1"/>
</dbReference>
<dbReference type="Pfam" id="PF00535">
    <property type="entry name" value="Glycos_transf_2"/>
    <property type="match status" value="1"/>
</dbReference>
<dbReference type="OrthoDB" id="46222at2157"/>
<accession>A0A151AGG2</accession>
<dbReference type="PANTHER" id="PTHR22916">
    <property type="entry name" value="GLYCOSYLTRANSFERASE"/>
    <property type="match status" value="1"/>
</dbReference>
<dbReference type="AlphaFoldDB" id="A0A151AGG2"/>
<dbReference type="RefSeq" id="WP_066381735.1">
    <property type="nucleotide sequence ID" value="NZ_LTAZ01000004.1"/>
</dbReference>
<evidence type="ECO:0000259" key="4">
    <source>
        <dbReference type="Pfam" id="PF00535"/>
    </source>
</evidence>
<dbReference type="PROSITE" id="PS50005">
    <property type="entry name" value="TPR"/>
    <property type="match status" value="1"/>
</dbReference>
<feature type="domain" description="Glycosyltransferase 2-like" evidence="4">
    <location>
        <begin position="44"/>
        <end position="100"/>
    </location>
</feature>
<dbReference type="InterPro" id="IPR019734">
    <property type="entry name" value="TPR_rpt"/>
</dbReference>
<feature type="repeat" description="TPR" evidence="1">
    <location>
        <begin position="211"/>
        <end position="244"/>
    </location>
</feature>
<reference evidence="5 6" key="1">
    <citation type="submission" date="2016-02" db="EMBL/GenBank/DDBJ databases">
        <title>Genome sequence of Halalkalicoccus paucihalophilus DSM 24557.</title>
        <authorList>
            <person name="Poehlein A."/>
            <person name="Daniel R."/>
        </authorList>
    </citation>
    <scope>NUCLEOTIDE SEQUENCE [LARGE SCALE GENOMIC DNA]</scope>
    <source>
        <strain evidence="5 6">DSM 24557</strain>
    </source>
</reference>
<feature type="region of interest" description="Disordered" evidence="2">
    <location>
        <begin position="1"/>
        <end position="59"/>
    </location>
</feature>
<dbReference type="Proteomes" id="UP000075321">
    <property type="component" value="Unassembled WGS sequence"/>
</dbReference>
<dbReference type="GO" id="GO:0016758">
    <property type="term" value="F:hexosyltransferase activity"/>
    <property type="evidence" value="ECO:0007669"/>
    <property type="project" value="UniProtKB-ARBA"/>
</dbReference>
<keyword evidence="5" id="KW-0808">Transferase</keyword>
<evidence type="ECO:0000256" key="2">
    <source>
        <dbReference type="SAM" id="MobiDB-lite"/>
    </source>
</evidence>
<feature type="transmembrane region" description="Helical" evidence="3">
    <location>
        <begin position="238"/>
        <end position="259"/>
    </location>
</feature>
<gene>
    <name evidence="5" type="ORF">HAPAU_18650</name>
</gene>
<proteinExistence type="predicted"/>
<name>A0A151AGG2_9EURY</name>
<organism evidence="5 6">
    <name type="scientific">Halalkalicoccus paucihalophilus</name>
    <dbReference type="NCBI Taxonomy" id="1008153"/>
    <lineage>
        <taxon>Archaea</taxon>
        <taxon>Methanobacteriati</taxon>
        <taxon>Methanobacteriota</taxon>
        <taxon>Stenosarchaea group</taxon>
        <taxon>Halobacteria</taxon>
        <taxon>Halobacteriales</taxon>
        <taxon>Halococcaceae</taxon>
        <taxon>Halalkalicoccus</taxon>
    </lineage>
</organism>